<evidence type="ECO:0000259" key="2">
    <source>
        <dbReference type="Pfam" id="PF04149"/>
    </source>
</evidence>
<sequence length="68" mass="7249">MKTEDTAAQLSGLTWSKSSHSGSDGGDCVEVAMATTTIHIRDSKKEQGPTLRVPAPAWTDFITFAGRP</sequence>
<evidence type="ECO:0000313" key="3">
    <source>
        <dbReference type="EMBL" id="AXG80177.1"/>
    </source>
</evidence>
<dbReference type="RefSeq" id="WP_114661559.1">
    <property type="nucleotide sequence ID" value="NZ_CP031194.1"/>
</dbReference>
<organism evidence="3 4">
    <name type="scientific">Streptomyces paludis</name>
    <dbReference type="NCBI Taxonomy" id="2282738"/>
    <lineage>
        <taxon>Bacteria</taxon>
        <taxon>Bacillati</taxon>
        <taxon>Actinomycetota</taxon>
        <taxon>Actinomycetes</taxon>
        <taxon>Kitasatosporales</taxon>
        <taxon>Streptomycetaceae</taxon>
        <taxon>Streptomyces</taxon>
    </lineage>
</organism>
<feature type="compositionally biased region" description="Polar residues" evidence="1">
    <location>
        <begin position="1"/>
        <end position="15"/>
    </location>
</feature>
<dbReference type="OrthoDB" id="4562195at2"/>
<proteinExistence type="predicted"/>
<feature type="region of interest" description="Disordered" evidence="1">
    <location>
        <begin position="1"/>
        <end position="27"/>
    </location>
</feature>
<name>A0A345HU03_9ACTN</name>
<accession>A0A345HU03</accession>
<dbReference type="Pfam" id="PF04149">
    <property type="entry name" value="DUF397"/>
    <property type="match status" value="1"/>
</dbReference>
<dbReference type="Proteomes" id="UP000253868">
    <property type="component" value="Chromosome"/>
</dbReference>
<gene>
    <name evidence="3" type="ORF">DVK44_23730</name>
</gene>
<dbReference type="EMBL" id="CP031194">
    <property type="protein sequence ID" value="AXG80177.1"/>
    <property type="molecule type" value="Genomic_DNA"/>
</dbReference>
<evidence type="ECO:0000313" key="4">
    <source>
        <dbReference type="Proteomes" id="UP000253868"/>
    </source>
</evidence>
<dbReference type="AlphaFoldDB" id="A0A345HU03"/>
<evidence type="ECO:0000256" key="1">
    <source>
        <dbReference type="SAM" id="MobiDB-lite"/>
    </source>
</evidence>
<protein>
    <submittedName>
        <fullName evidence="3">DUF397 domain-containing protein</fullName>
    </submittedName>
</protein>
<keyword evidence="4" id="KW-1185">Reference proteome</keyword>
<reference evidence="4" key="1">
    <citation type="submission" date="2018-07" db="EMBL/GenBank/DDBJ databases">
        <authorList>
            <person name="Zhao J."/>
        </authorList>
    </citation>
    <scope>NUCLEOTIDE SEQUENCE [LARGE SCALE GENOMIC DNA]</scope>
    <source>
        <strain evidence="4">GSSD-12</strain>
    </source>
</reference>
<dbReference type="KEGG" id="spad:DVK44_23730"/>
<feature type="domain" description="DUF397" evidence="2">
    <location>
        <begin position="13"/>
        <end position="63"/>
    </location>
</feature>
<dbReference type="InterPro" id="IPR007278">
    <property type="entry name" value="DUF397"/>
</dbReference>